<evidence type="ECO:0000256" key="2">
    <source>
        <dbReference type="ARBA" id="ARBA00004613"/>
    </source>
</evidence>
<evidence type="ECO:0000256" key="4">
    <source>
        <dbReference type="ARBA" id="ARBA00016244"/>
    </source>
</evidence>
<protein>
    <recommendedName>
        <fullName evidence="4">Flagellar hook-associated protein 1</fullName>
    </recommendedName>
</protein>
<dbReference type="GO" id="GO:0005198">
    <property type="term" value="F:structural molecule activity"/>
    <property type="evidence" value="ECO:0007669"/>
    <property type="project" value="InterPro"/>
</dbReference>
<proteinExistence type="inferred from homology"/>
<evidence type="ECO:0000259" key="8">
    <source>
        <dbReference type="Pfam" id="PF22638"/>
    </source>
</evidence>
<comment type="subcellular location">
    <subcellularLocation>
        <location evidence="1">Bacterial flagellum</location>
    </subcellularLocation>
    <subcellularLocation>
        <location evidence="2">Secreted</location>
    </subcellularLocation>
</comment>
<dbReference type="EMBL" id="LGHJ01000009">
    <property type="protein sequence ID" value="KPL77514.1"/>
    <property type="molecule type" value="Genomic_DNA"/>
</dbReference>
<comment type="caution">
    <text evidence="9">The sequence shown here is derived from an EMBL/GenBank/DDBJ whole genome shotgun (WGS) entry which is preliminary data.</text>
</comment>
<dbReference type="OrthoDB" id="9802553at2"/>
<dbReference type="NCBIfam" id="TIGR02492">
    <property type="entry name" value="flgK_ends"/>
    <property type="match status" value="1"/>
</dbReference>
<keyword evidence="10" id="KW-1185">Reference proteome</keyword>
<dbReference type="Pfam" id="PF22638">
    <property type="entry name" value="FlgK_D1"/>
    <property type="match status" value="1"/>
</dbReference>
<accession>A0A0N8GNA0</accession>
<evidence type="ECO:0000256" key="1">
    <source>
        <dbReference type="ARBA" id="ARBA00004365"/>
    </source>
</evidence>
<keyword evidence="6" id="KW-0975">Bacterial flagellum</keyword>
<evidence type="ECO:0000313" key="10">
    <source>
        <dbReference type="Proteomes" id="UP000050514"/>
    </source>
</evidence>
<dbReference type="InterPro" id="IPR002371">
    <property type="entry name" value="FlgK"/>
</dbReference>
<dbReference type="GO" id="GO:0005576">
    <property type="term" value="C:extracellular region"/>
    <property type="evidence" value="ECO:0007669"/>
    <property type="project" value="UniProtKB-SubCell"/>
</dbReference>
<evidence type="ECO:0000256" key="3">
    <source>
        <dbReference type="ARBA" id="ARBA00009677"/>
    </source>
</evidence>
<evidence type="ECO:0000256" key="6">
    <source>
        <dbReference type="ARBA" id="ARBA00023143"/>
    </source>
</evidence>
<dbReference type="GO" id="GO:0044780">
    <property type="term" value="P:bacterial-type flagellum assembly"/>
    <property type="evidence" value="ECO:0007669"/>
    <property type="project" value="InterPro"/>
</dbReference>
<dbReference type="InterPro" id="IPR053927">
    <property type="entry name" value="FlgK_helical"/>
</dbReference>
<dbReference type="RefSeq" id="WP_061913799.1">
    <property type="nucleotide sequence ID" value="NZ_DF967971.1"/>
</dbReference>
<dbReference type="GO" id="GO:0009424">
    <property type="term" value="C:bacterial-type flagellum hook"/>
    <property type="evidence" value="ECO:0007669"/>
    <property type="project" value="InterPro"/>
</dbReference>
<dbReference type="AlphaFoldDB" id="A0A0N8GNA0"/>
<organism evidence="9 10">
    <name type="scientific">Bellilinea caldifistulae</name>
    <dbReference type="NCBI Taxonomy" id="360411"/>
    <lineage>
        <taxon>Bacteria</taxon>
        <taxon>Bacillati</taxon>
        <taxon>Chloroflexota</taxon>
        <taxon>Anaerolineae</taxon>
        <taxon>Anaerolineales</taxon>
        <taxon>Anaerolineaceae</taxon>
        <taxon>Bellilinea</taxon>
    </lineage>
</organism>
<evidence type="ECO:0000256" key="5">
    <source>
        <dbReference type="ARBA" id="ARBA00022525"/>
    </source>
</evidence>
<dbReference type="PATRIC" id="fig|360411.5.peg.3458"/>
<keyword evidence="5" id="KW-0964">Secreted</keyword>
<dbReference type="STRING" id="360411.AC812_02920"/>
<gene>
    <name evidence="9" type="ORF">AC812_02920</name>
</gene>
<name>A0A0N8GNA0_9CHLR</name>
<dbReference type="PANTHER" id="PTHR30033">
    <property type="entry name" value="FLAGELLAR HOOK-ASSOCIATED PROTEIN 1"/>
    <property type="match status" value="1"/>
</dbReference>
<feature type="domain" description="Flagellar hook-associated protein FlgK helical" evidence="8">
    <location>
        <begin position="103"/>
        <end position="332"/>
    </location>
</feature>
<dbReference type="Pfam" id="PF06429">
    <property type="entry name" value="Flg_bbr_C"/>
    <property type="match status" value="1"/>
</dbReference>
<evidence type="ECO:0000313" key="9">
    <source>
        <dbReference type="EMBL" id="KPL77514.1"/>
    </source>
</evidence>
<sequence length="469" mass="50212">MPGISSGIHIALQAILAHAQTIEVIEHNVANANTPGYRRQSAILEATVPSPILAAHKGMGAGMRGGGVRVAQIQRFNLEFFDGRYRSVSASAKYWEARRDILLQIEATLAETSQDGLINKLDQFWNGWQNLAGDPANLSLRVSLLDDARVLAEGFNRRWEQLQQIRLDQNQAVTSQVEQINAYADEVARLNREIARVFSTGERPNDLLDQRDRVLDKLAELSGAVAHEQKNGEVLVSIGGHVLVMGVQALHLTTRPKAGDTPMVEVVWEADSPPQTVNLPSGSLKGILEVRDQVIPQQIQGLNTLADQLIQQINALHSGGYGLNGATGLPLFTGSDAITMKLNPAVDAESLAAADAAGQPGNNAVAMAIAALRNQAIAGLGNASPNEFYNGQITSFGILTNNATQNSSTHGLVAKALNDQREAVGGVSLDEEAANLAKAQRAYQAAARVLTAYDEMLDRIINGLGLVGR</sequence>
<reference evidence="9 10" key="1">
    <citation type="submission" date="2015-07" db="EMBL/GenBank/DDBJ databases">
        <title>Draft genome of Bellilinea caldifistulae DSM 17877.</title>
        <authorList>
            <person name="Hemp J."/>
            <person name="Ward L.M."/>
            <person name="Pace L.A."/>
            <person name="Fischer W.W."/>
        </authorList>
    </citation>
    <scope>NUCLEOTIDE SEQUENCE [LARGE SCALE GENOMIC DNA]</scope>
    <source>
        <strain evidence="9 10">GOMI-1</strain>
    </source>
</reference>
<evidence type="ECO:0000259" key="7">
    <source>
        <dbReference type="Pfam" id="PF06429"/>
    </source>
</evidence>
<dbReference type="InterPro" id="IPR010930">
    <property type="entry name" value="Flg_bb/hook_C_dom"/>
</dbReference>
<dbReference type="SUPFAM" id="SSF64518">
    <property type="entry name" value="Phase 1 flagellin"/>
    <property type="match status" value="1"/>
</dbReference>
<comment type="similarity">
    <text evidence="3">Belongs to the flagella basal body rod proteins family.</text>
</comment>
<dbReference type="PANTHER" id="PTHR30033:SF1">
    <property type="entry name" value="FLAGELLAR HOOK-ASSOCIATED PROTEIN 1"/>
    <property type="match status" value="1"/>
</dbReference>
<dbReference type="Proteomes" id="UP000050514">
    <property type="component" value="Unassembled WGS sequence"/>
</dbReference>
<feature type="domain" description="Flagellar basal-body/hook protein C-terminal" evidence="7">
    <location>
        <begin position="426"/>
        <end position="462"/>
    </location>
</feature>